<accession>A0A7C3H2A9</accession>
<dbReference type="PANTHER" id="PTHR13420:SF7">
    <property type="entry name" value="UPF0235 PROTEIN C15ORF40"/>
    <property type="match status" value="1"/>
</dbReference>
<dbReference type="InterPro" id="IPR036591">
    <property type="entry name" value="YggU-like_sf"/>
</dbReference>
<dbReference type="Gene3D" id="3.30.1200.10">
    <property type="entry name" value="YggU-like"/>
    <property type="match status" value="1"/>
</dbReference>
<dbReference type="Pfam" id="PF02594">
    <property type="entry name" value="DUF167"/>
    <property type="match status" value="1"/>
</dbReference>
<protein>
    <recommendedName>
        <fullName evidence="2">UPF0235 protein ENJ40_09895</fullName>
    </recommendedName>
</protein>
<gene>
    <name evidence="3" type="ORF">ENJ40_09895</name>
</gene>
<reference evidence="3" key="1">
    <citation type="journal article" date="2020" name="mSystems">
        <title>Genome- and Community-Level Interaction Insights into Carbon Utilization and Element Cycling Functions of Hydrothermarchaeota in Hydrothermal Sediment.</title>
        <authorList>
            <person name="Zhou Z."/>
            <person name="Liu Y."/>
            <person name="Xu W."/>
            <person name="Pan J."/>
            <person name="Luo Z.H."/>
            <person name="Li M."/>
        </authorList>
    </citation>
    <scope>NUCLEOTIDE SEQUENCE [LARGE SCALE GENOMIC DNA]</scope>
    <source>
        <strain evidence="3">HyVt-483</strain>
    </source>
</reference>
<organism evidence="3">
    <name type="scientific">Thermosulfurimonas dismutans</name>
    <dbReference type="NCBI Taxonomy" id="999894"/>
    <lineage>
        <taxon>Bacteria</taxon>
        <taxon>Pseudomonadati</taxon>
        <taxon>Thermodesulfobacteriota</taxon>
        <taxon>Thermodesulfobacteria</taxon>
        <taxon>Thermodesulfobacteriales</taxon>
        <taxon>Thermodesulfobacteriaceae</taxon>
        <taxon>Thermosulfurimonas</taxon>
    </lineage>
</organism>
<dbReference type="PANTHER" id="PTHR13420">
    <property type="entry name" value="UPF0235 PROTEIN C15ORF40"/>
    <property type="match status" value="1"/>
</dbReference>
<name>A0A7C3H2A9_9BACT</name>
<dbReference type="AlphaFoldDB" id="A0A7C3H2A9"/>
<comment type="caution">
    <text evidence="3">The sequence shown here is derived from an EMBL/GenBank/DDBJ whole genome shotgun (WGS) entry which is preliminary data.</text>
</comment>
<dbReference type="NCBIfam" id="TIGR00251">
    <property type="entry name" value="DUF167 family protein"/>
    <property type="match status" value="1"/>
</dbReference>
<dbReference type="SUPFAM" id="SSF69786">
    <property type="entry name" value="YggU-like"/>
    <property type="match status" value="1"/>
</dbReference>
<dbReference type="HAMAP" id="MF_00634">
    <property type="entry name" value="UPF0235"/>
    <property type="match status" value="1"/>
</dbReference>
<dbReference type="InterPro" id="IPR003746">
    <property type="entry name" value="DUF167"/>
</dbReference>
<evidence type="ECO:0000256" key="1">
    <source>
        <dbReference type="ARBA" id="ARBA00010364"/>
    </source>
</evidence>
<evidence type="ECO:0000256" key="2">
    <source>
        <dbReference type="HAMAP-Rule" id="MF_00634"/>
    </source>
</evidence>
<sequence>MLAVQKHPEGTILRVRVQPRARKNEIVGYHGEALKIRLTAPAQEGRANAALLEFLAQRLKIARRNLILLSGEKSREKIILIRELDPEEVMRLL</sequence>
<proteinExistence type="inferred from homology"/>
<dbReference type="SMART" id="SM01152">
    <property type="entry name" value="DUF167"/>
    <property type="match status" value="1"/>
</dbReference>
<comment type="similarity">
    <text evidence="1 2">Belongs to the UPF0235 family.</text>
</comment>
<dbReference type="Proteomes" id="UP000886043">
    <property type="component" value="Unassembled WGS sequence"/>
</dbReference>
<dbReference type="EMBL" id="DRMH01000136">
    <property type="protein sequence ID" value="HFC98746.1"/>
    <property type="molecule type" value="Genomic_DNA"/>
</dbReference>
<evidence type="ECO:0000313" key="3">
    <source>
        <dbReference type="EMBL" id="HFC98746.1"/>
    </source>
</evidence>
<dbReference type="GO" id="GO:0005737">
    <property type="term" value="C:cytoplasm"/>
    <property type="evidence" value="ECO:0007669"/>
    <property type="project" value="TreeGrafter"/>
</dbReference>